<sequence>MEQLKIDGNEFFISEDFDSAITKYKEAILLVSDTSDTYLRDSSTLHLNISATYCKLKNYESALEHAAQSTKLQPEWYKSWHRLSVCLYKLGKNDQALKAIQKTIECSNEEEVTFKYITDLKDSIESEINHANNNDTTESEDSDEPDETSEPVDASKSDEPVMTMPNMESILENPMMKDMLGNMQSNGTMPDMNNMTEQLMPMMESMMGNPKIKGMLDNKSFQEKILQNQSNPLAMLGDPDMKDIMAEMMKGMMNK</sequence>
<dbReference type="Gene3D" id="1.10.260.100">
    <property type="match status" value="1"/>
</dbReference>
<dbReference type="Pfam" id="PF09295">
    <property type="entry name" value="ChAPs"/>
    <property type="match status" value="1"/>
</dbReference>
<dbReference type="GO" id="GO:0016192">
    <property type="term" value="P:vesicle-mediated transport"/>
    <property type="evidence" value="ECO:0007669"/>
    <property type="project" value="UniProtKB-ARBA"/>
</dbReference>
<dbReference type="PANTHER" id="PTHR45831:SF2">
    <property type="entry name" value="LD24721P"/>
    <property type="match status" value="1"/>
</dbReference>
<keyword evidence="1" id="KW-0677">Repeat</keyword>
<evidence type="ECO:0000256" key="3">
    <source>
        <dbReference type="SAM" id="MobiDB-lite"/>
    </source>
</evidence>
<reference evidence="4" key="1">
    <citation type="journal article" date="2020" name="Nature">
        <title>Giant virus diversity and host interactions through global metagenomics.</title>
        <authorList>
            <person name="Schulz F."/>
            <person name="Roux S."/>
            <person name="Paez-Espino D."/>
            <person name="Jungbluth S."/>
            <person name="Walsh D.A."/>
            <person name="Denef V.J."/>
            <person name="McMahon K.D."/>
            <person name="Konstantinidis K.T."/>
            <person name="Eloe-Fadrosh E.A."/>
            <person name="Kyrpides N.C."/>
            <person name="Woyke T."/>
        </authorList>
    </citation>
    <scope>NUCLEOTIDE SEQUENCE</scope>
    <source>
        <strain evidence="4">GVMAG-M-3300024302-11</strain>
    </source>
</reference>
<protein>
    <submittedName>
        <fullName evidence="4">Uncharacterized protein</fullName>
    </submittedName>
</protein>
<name>A0A6C0ITR3_9ZZZZ</name>
<dbReference type="InterPro" id="IPR015374">
    <property type="entry name" value="ChAPs"/>
</dbReference>
<dbReference type="SMART" id="SM00028">
    <property type="entry name" value="TPR"/>
    <property type="match status" value="3"/>
</dbReference>
<feature type="region of interest" description="Disordered" evidence="3">
    <location>
        <begin position="130"/>
        <end position="163"/>
    </location>
</feature>
<feature type="compositionally biased region" description="Acidic residues" evidence="3">
    <location>
        <begin position="137"/>
        <end position="150"/>
    </location>
</feature>
<organism evidence="4">
    <name type="scientific">viral metagenome</name>
    <dbReference type="NCBI Taxonomy" id="1070528"/>
    <lineage>
        <taxon>unclassified sequences</taxon>
        <taxon>metagenomes</taxon>
        <taxon>organismal metagenomes</taxon>
    </lineage>
</organism>
<dbReference type="InterPro" id="IPR011990">
    <property type="entry name" value="TPR-like_helical_dom_sf"/>
</dbReference>
<dbReference type="GO" id="GO:0012505">
    <property type="term" value="C:endomembrane system"/>
    <property type="evidence" value="ECO:0007669"/>
    <property type="project" value="UniProtKB-ARBA"/>
</dbReference>
<dbReference type="PANTHER" id="PTHR45831">
    <property type="entry name" value="LD24721P"/>
    <property type="match status" value="1"/>
</dbReference>
<dbReference type="GO" id="GO:0060090">
    <property type="term" value="F:molecular adaptor activity"/>
    <property type="evidence" value="ECO:0007669"/>
    <property type="project" value="TreeGrafter"/>
</dbReference>
<dbReference type="GO" id="GO:0072380">
    <property type="term" value="C:TRC complex"/>
    <property type="evidence" value="ECO:0007669"/>
    <property type="project" value="TreeGrafter"/>
</dbReference>
<dbReference type="Gene3D" id="1.25.40.10">
    <property type="entry name" value="Tetratricopeptide repeat domain"/>
    <property type="match status" value="1"/>
</dbReference>
<keyword evidence="2" id="KW-0802">TPR repeat</keyword>
<evidence type="ECO:0000256" key="1">
    <source>
        <dbReference type="ARBA" id="ARBA00022737"/>
    </source>
</evidence>
<dbReference type="AlphaFoldDB" id="A0A6C0ITR3"/>
<accession>A0A6C0ITR3</accession>
<proteinExistence type="predicted"/>
<dbReference type="InterPro" id="IPR047150">
    <property type="entry name" value="SGT"/>
</dbReference>
<dbReference type="GO" id="GO:0006620">
    <property type="term" value="P:post-translational protein targeting to endoplasmic reticulum membrane"/>
    <property type="evidence" value="ECO:0007669"/>
    <property type="project" value="TreeGrafter"/>
</dbReference>
<dbReference type="EMBL" id="MN740261">
    <property type="protein sequence ID" value="QHT96641.1"/>
    <property type="molecule type" value="Genomic_DNA"/>
</dbReference>
<dbReference type="InterPro" id="IPR019734">
    <property type="entry name" value="TPR_rpt"/>
</dbReference>
<dbReference type="GO" id="GO:0016020">
    <property type="term" value="C:membrane"/>
    <property type="evidence" value="ECO:0007669"/>
    <property type="project" value="TreeGrafter"/>
</dbReference>
<dbReference type="SUPFAM" id="SSF48452">
    <property type="entry name" value="TPR-like"/>
    <property type="match status" value="1"/>
</dbReference>
<evidence type="ECO:0000313" key="4">
    <source>
        <dbReference type="EMBL" id="QHT96641.1"/>
    </source>
</evidence>
<evidence type="ECO:0000256" key="2">
    <source>
        <dbReference type="ARBA" id="ARBA00022803"/>
    </source>
</evidence>